<keyword evidence="3" id="KW-1185">Reference proteome</keyword>
<protein>
    <recommendedName>
        <fullName evidence="1">Protein kinase domain-containing protein</fullName>
    </recommendedName>
</protein>
<dbReference type="Pfam" id="PF07714">
    <property type="entry name" value="PK_Tyr_Ser-Thr"/>
    <property type="match status" value="1"/>
</dbReference>
<name>A0ABQ9LGU6_HEVBR</name>
<proteinExistence type="predicted"/>
<dbReference type="Gene3D" id="1.10.510.10">
    <property type="entry name" value="Transferase(Phosphotransferase) domain 1"/>
    <property type="match status" value="1"/>
</dbReference>
<dbReference type="InterPro" id="IPR011009">
    <property type="entry name" value="Kinase-like_dom_sf"/>
</dbReference>
<dbReference type="PANTHER" id="PTHR48055">
    <property type="entry name" value="LEUCINE-RICH REPEAT RECEPTOR PROTEIN KINASE EMS1"/>
    <property type="match status" value="1"/>
</dbReference>
<dbReference type="InterPro" id="IPR051564">
    <property type="entry name" value="LRR_receptor-like_kinase"/>
</dbReference>
<dbReference type="Proteomes" id="UP001174677">
    <property type="component" value="Chromosome 12"/>
</dbReference>
<reference evidence="2 3" key="1">
    <citation type="journal article" date="2023" name="Plant Biotechnol. J.">
        <title>Chromosome-level wild Hevea brasiliensis genome provides new tools for genomic-assisted breeding and valuable loci to elevate rubber yield.</title>
        <authorList>
            <person name="Cheng H."/>
            <person name="Song X."/>
            <person name="Hu Y."/>
            <person name="Wu T."/>
            <person name="Yang Q."/>
            <person name="An Z."/>
            <person name="Feng S."/>
            <person name="Deng Z."/>
            <person name="Wu W."/>
            <person name="Zeng X."/>
            <person name="Tu M."/>
            <person name="Wang X."/>
            <person name="Huang H."/>
        </authorList>
    </citation>
    <scope>NUCLEOTIDE SEQUENCE [LARGE SCALE GENOMIC DNA]</scope>
    <source>
        <strain evidence="2">MT/VB/25A 57/8</strain>
    </source>
</reference>
<dbReference type="InterPro" id="IPR001245">
    <property type="entry name" value="Ser-Thr/Tyr_kinase_cat_dom"/>
</dbReference>
<dbReference type="PROSITE" id="PS50011">
    <property type="entry name" value="PROTEIN_KINASE_DOM"/>
    <property type="match status" value="1"/>
</dbReference>
<dbReference type="PANTHER" id="PTHR48055:SF57">
    <property type="entry name" value="PROTEIN KINASE DOMAIN-CONTAINING PROTEIN"/>
    <property type="match status" value="1"/>
</dbReference>
<dbReference type="InterPro" id="IPR000719">
    <property type="entry name" value="Prot_kinase_dom"/>
</dbReference>
<feature type="domain" description="Protein kinase" evidence="1">
    <location>
        <begin position="1"/>
        <end position="149"/>
    </location>
</feature>
<dbReference type="SUPFAM" id="SSF56112">
    <property type="entry name" value="Protein kinase-like (PK-like)"/>
    <property type="match status" value="1"/>
</dbReference>
<evidence type="ECO:0000313" key="3">
    <source>
        <dbReference type="Proteomes" id="UP001174677"/>
    </source>
</evidence>
<comment type="caution">
    <text evidence="2">The sequence shown here is derived from an EMBL/GenBank/DDBJ whole genome shotgun (WGS) entry which is preliminary data.</text>
</comment>
<organism evidence="2 3">
    <name type="scientific">Hevea brasiliensis</name>
    <name type="common">Para rubber tree</name>
    <name type="synonym">Siphonia brasiliensis</name>
    <dbReference type="NCBI Taxonomy" id="3981"/>
    <lineage>
        <taxon>Eukaryota</taxon>
        <taxon>Viridiplantae</taxon>
        <taxon>Streptophyta</taxon>
        <taxon>Embryophyta</taxon>
        <taxon>Tracheophyta</taxon>
        <taxon>Spermatophyta</taxon>
        <taxon>Magnoliopsida</taxon>
        <taxon>eudicotyledons</taxon>
        <taxon>Gunneridae</taxon>
        <taxon>Pentapetalae</taxon>
        <taxon>rosids</taxon>
        <taxon>fabids</taxon>
        <taxon>Malpighiales</taxon>
        <taxon>Euphorbiaceae</taxon>
        <taxon>Crotonoideae</taxon>
        <taxon>Micrandreae</taxon>
        <taxon>Hevea</taxon>
    </lineage>
</organism>
<accession>A0ABQ9LGU6</accession>
<gene>
    <name evidence="2" type="ORF">P3X46_021844</name>
</gene>
<dbReference type="EMBL" id="JARPOI010000012">
    <property type="protein sequence ID" value="KAJ9167174.1"/>
    <property type="molecule type" value="Genomic_DNA"/>
</dbReference>
<sequence length="161" mass="17863">MTAHIGDFGLAKIVASVSGEIQQYQSSSTAIKGSIGYVAPEYGLGDLVSKEGVIYSYAILLLEMFTGKKPIDESFKDDLNLHTFIESNLPDRVMEILDPRIAFEDGGGSLKDCILSVMRIGVACSMEQSERMKMRDIISELVKIKSSYVKERQKQGRRNAF</sequence>
<evidence type="ECO:0000313" key="2">
    <source>
        <dbReference type="EMBL" id="KAJ9167174.1"/>
    </source>
</evidence>
<evidence type="ECO:0000259" key="1">
    <source>
        <dbReference type="PROSITE" id="PS50011"/>
    </source>
</evidence>